<evidence type="ECO:0000313" key="2">
    <source>
        <dbReference type="EMBL" id="OAJ44100.1"/>
    </source>
</evidence>
<evidence type="ECO:0000313" key="3">
    <source>
        <dbReference type="Proteomes" id="UP000077115"/>
    </source>
</evidence>
<sequence>MASTVKWRKSGPPKLSRQNKANTKISKHPPSHQKSFSRNDKTLDILHLVAIVAAITNRETLAMIGECVSIHHHKKHAGMKDSRVYGIYSTSSFWKFVFIDKNETPSSLQKYYLNAKNYVKECPYLPSCLPCKEI</sequence>
<gene>
    <name evidence="2" type="ORF">BDEG_27371</name>
</gene>
<reference evidence="2 3" key="1">
    <citation type="submission" date="2006-10" db="EMBL/GenBank/DDBJ databases">
        <title>The Genome Sequence of Batrachochytrium dendrobatidis JEL423.</title>
        <authorList>
            <consortium name="The Broad Institute Genome Sequencing Platform"/>
            <person name="Birren B."/>
            <person name="Lander E."/>
            <person name="Galagan J."/>
            <person name="Cuomo C."/>
            <person name="Devon K."/>
            <person name="Jaffe D."/>
            <person name="Butler J."/>
            <person name="Alvarez P."/>
            <person name="Gnerre S."/>
            <person name="Grabherr M."/>
            <person name="Kleber M."/>
            <person name="Mauceli E."/>
            <person name="Brockman W."/>
            <person name="Young S."/>
            <person name="LaButti K."/>
            <person name="Sykes S."/>
            <person name="DeCaprio D."/>
            <person name="Crawford M."/>
            <person name="Koehrsen M."/>
            <person name="Engels R."/>
            <person name="Montgomery P."/>
            <person name="Pearson M."/>
            <person name="Howarth C."/>
            <person name="Larson L."/>
            <person name="White J."/>
            <person name="O'Leary S."/>
            <person name="Kodira C."/>
            <person name="Zeng Q."/>
            <person name="Yandava C."/>
            <person name="Alvarado L."/>
            <person name="Longcore J."/>
            <person name="James T."/>
        </authorList>
    </citation>
    <scope>NUCLEOTIDE SEQUENCE [LARGE SCALE GENOMIC DNA]</scope>
    <source>
        <strain evidence="2 3">JEL423</strain>
    </source>
</reference>
<evidence type="ECO:0000256" key="1">
    <source>
        <dbReference type="SAM" id="MobiDB-lite"/>
    </source>
</evidence>
<dbReference type="EMBL" id="DS022311">
    <property type="protein sequence ID" value="OAJ44100.1"/>
    <property type="molecule type" value="Genomic_DNA"/>
</dbReference>
<protein>
    <submittedName>
        <fullName evidence="2">Uncharacterized protein</fullName>
    </submittedName>
</protein>
<dbReference type="AlphaFoldDB" id="A0A177WXJ7"/>
<accession>A0A177WXJ7</accession>
<dbReference type="VEuPathDB" id="FungiDB:BDEG_27371"/>
<feature type="compositionally biased region" description="Basic residues" evidence="1">
    <location>
        <begin position="1"/>
        <end position="11"/>
    </location>
</feature>
<feature type="region of interest" description="Disordered" evidence="1">
    <location>
        <begin position="1"/>
        <end position="38"/>
    </location>
</feature>
<name>A0A177WXJ7_BATDL</name>
<organism evidence="2 3">
    <name type="scientific">Batrachochytrium dendrobatidis (strain JEL423)</name>
    <dbReference type="NCBI Taxonomy" id="403673"/>
    <lineage>
        <taxon>Eukaryota</taxon>
        <taxon>Fungi</taxon>
        <taxon>Fungi incertae sedis</taxon>
        <taxon>Chytridiomycota</taxon>
        <taxon>Chytridiomycota incertae sedis</taxon>
        <taxon>Chytridiomycetes</taxon>
        <taxon>Rhizophydiales</taxon>
        <taxon>Rhizophydiales incertae sedis</taxon>
        <taxon>Batrachochytrium</taxon>
    </lineage>
</organism>
<dbReference type="Proteomes" id="UP000077115">
    <property type="component" value="Unassembled WGS sequence"/>
</dbReference>
<proteinExistence type="predicted"/>
<reference evidence="2 3" key="2">
    <citation type="submission" date="2016-05" db="EMBL/GenBank/DDBJ databases">
        <title>Lineage-specific infection strategies underlie the spectrum of fungal disease in amphibians.</title>
        <authorList>
            <person name="Cuomo C.A."/>
            <person name="Farrer R.A."/>
            <person name="James T."/>
            <person name="Longcore J."/>
            <person name="Birren B."/>
        </authorList>
    </citation>
    <scope>NUCLEOTIDE SEQUENCE [LARGE SCALE GENOMIC DNA]</scope>
    <source>
        <strain evidence="2 3">JEL423</strain>
    </source>
</reference>